<protein>
    <submittedName>
        <fullName evidence="2">Uncharacterized protein</fullName>
    </submittedName>
</protein>
<accession>A0A7I8KZ24</accession>
<gene>
    <name evidence="2" type="ORF">SI8410_09013727</name>
</gene>
<evidence type="ECO:0000313" key="3">
    <source>
        <dbReference type="Proteomes" id="UP000663760"/>
    </source>
</evidence>
<evidence type="ECO:0000256" key="1">
    <source>
        <dbReference type="SAM" id="MobiDB-lite"/>
    </source>
</evidence>
<reference evidence="2" key="1">
    <citation type="submission" date="2020-02" db="EMBL/GenBank/DDBJ databases">
        <authorList>
            <person name="Scholz U."/>
            <person name="Mascher M."/>
            <person name="Fiebig A."/>
        </authorList>
    </citation>
    <scope>NUCLEOTIDE SEQUENCE</scope>
</reference>
<sequence>MWSRPVMMQPGKRREKKAAGLRCGTSGQWERISQGIFRGISTSSSIVIDSLISCLTSRRMVECGSVVLSLHLRTFGGMQRSGFLSGKENLRNGIRTLPINLC</sequence>
<evidence type="ECO:0000313" key="2">
    <source>
        <dbReference type="EMBL" id="CAA7403049.1"/>
    </source>
</evidence>
<dbReference type="AlphaFoldDB" id="A0A7I8KZ24"/>
<organism evidence="2 3">
    <name type="scientific">Spirodela intermedia</name>
    <name type="common">Intermediate duckweed</name>
    <dbReference type="NCBI Taxonomy" id="51605"/>
    <lineage>
        <taxon>Eukaryota</taxon>
        <taxon>Viridiplantae</taxon>
        <taxon>Streptophyta</taxon>
        <taxon>Embryophyta</taxon>
        <taxon>Tracheophyta</taxon>
        <taxon>Spermatophyta</taxon>
        <taxon>Magnoliopsida</taxon>
        <taxon>Liliopsida</taxon>
        <taxon>Araceae</taxon>
        <taxon>Lemnoideae</taxon>
        <taxon>Spirodela</taxon>
    </lineage>
</organism>
<dbReference type="EMBL" id="LR746272">
    <property type="protein sequence ID" value="CAA7403049.1"/>
    <property type="molecule type" value="Genomic_DNA"/>
</dbReference>
<proteinExistence type="predicted"/>
<keyword evidence="3" id="KW-1185">Reference proteome</keyword>
<name>A0A7I8KZ24_SPIIN</name>
<dbReference type="Proteomes" id="UP000663760">
    <property type="component" value="Chromosome 9"/>
</dbReference>
<feature type="region of interest" description="Disordered" evidence="1">
    <location>
        <begin position="1"/>
        <end position="20"/>
    </location>
</feature>